<sequence>MSTSDVTAVQNHFDDIEILPTSLIPTGAHVNKYAGYFFDTENNVYEWEGFKRAMDARPDAQLTLLKATSDVITRGNEVEWKASFGDKLVNFLRKYLDVNLSQSNIDSLKEKVNNTFSDLRLVGRDGGWFSYTKGASRSSCEYRIVFAYPFINRDESYFYSAVMTIKLHAEVREHSSWWGLSKTVEDSHSIEIRGMKLLVEKGFTAPSFESTAPYRRAATVNHSVHQ</sequence>
<reference evidence="2 4" key="1">
    <citation type="submission" date="2024-01" db="EMBL/GenBank/DDBJ databases">
        <title>A draft genome for a cacao thread blight-causing isolate of Paramarasmius palmivorus.</title>
        <authorList>
            <person name="Baruah I.K."/>
            <person name="Bukari Y."/>
            <person name="Amoako-Attah I."/>
            <person name="Meinhardt L.W."/>
            <person name="Bailey B.A."/>
            <person name="Cohen S.P."/>
        </authorList>
    </citation>
    <scope>NUCLEOTIDE SEQUENCE [LARGE SCALE GENOMIC DNA]</scope>
    <source>
        <strain evidence="2 4">GH-12</strain>
    </source>
</reference>
<dbReference type="SUPFAM" id="SSF55676">
    <property type="entry name" value="CytB endotoxin-like"/>
    <property type="match status" value="1"/>
</dbReference>
<evidence type="ECO:0000313" key="4">
    <source>
        <dbReference type="Proteomes" id="UP001383192"/>
    </source>
</evidence>
<organism evidence="2 4">
    <name type="scientific">Paramarasmius palmivorus</name>
    <dbReference type="NCBI Taxonomy" id="297713"/>
    <lineage>
        <taxon>Eukaryota</taxon>
        <taxon>Fungi</taxon>
        <taxon>Dikarya</taxon>
        <taxon>Basidiomycota</taxon>
        <taxon>Agaricomycotina</taxon>
        <taxon>Agaricomycetes</taxon>
        <taxon>Agaricomycetidae</taxon>
        <taxon>Agaricales</taxon>
        <taxon>Marasmiineae</taxon>
        <taxon>Marasmiaceae</taxon>
        <taxon>Paramarasmius</taxon>
    </lineage>
</organism>
<dbReference type="Proteomes" id="UP001383192">
    <property type="component" value="Unassembled WGS sequence"/>
</dbReference>
<dbReference type="AlphaFoldDB" id="A0AAW0BDZ0"/>
<evidence type="ECO:0000256" key="1">
    <source>
        <dbReference type="ARBA" id="ARBA00022969"/>
    </source>
</evidence>
<keyword evidence="1" id="KW-0749">Sporulation</keyword>
<name>A0AAW0BDZ0_9AGAR</name>
<protein>
    <submittedName>
        <fullName evidence="2">Uncharacterized protein</fullName>
    </submittedName>
</protein>
<keyword evidence="4" id="KW-1185">Reference proteome</keyword>
<proteinExistence type="predicted"/>
<dbReference type="GO" id="GO:0030435">
    <property type="term" value="P:sporulation resulting in formation of a cellular spore"/>
    <property type="evidence" value="ECO:0007669"/>
    <property type="project" value="UniProtKB-KW"/>
</dbReference>
<gene>
    <name evidence="3" type="ORF">VNI00_013105</name>
    <name evidence="2" type="ORF">VNI00_016709</name>
</gene>
<dbReference type="EMBL" id="JAYKXP010000065">
    <property type="protein sequence ID" value="KAK7032357.1"/>
    <property type="molecule type" value="Genomic_DNA"/>
</dbReference>
<dbReference type="Gene3D" id="3.40.198.10">
    <property type="entry name" value="Delta-endotoxin CytB-like"/>
    <property type="match status" value="1"/>
</dbReference>
<accession>A0AAW0BDZ0</accession>
<evidence type="ECO:0000313" key="2">
    <source>
        <dbReference type="EMBL" id="KAK7023491.1"/>
    </source>
</evidence>
<comment type="caution">
    <text evidence="2">The sequence shown here is derived from an EMBL/GenBank/DDBJ whole genome shotgun (WGS) entry which is preliminary data.</text>
</comment>
<evidence type="ECO:0000313" key="3">
    <source>
        <dbReference type="EMBL" id="KAK7032357.1"/>
    </source>
</evidence>
<dbReference type="Pfam" id="PF01338">
    <property type="entry name" value="Bac_thur_toxin"/>
    <property type="match status" value="1"/>
</dbReference>
<dbReference type="InterPro" id="IPR035918">
    <property type="entry name" value="CytB_endotoxin-like_sf"/>
</dbReference>
<dbReference type="GO" id="GO:0005576">
    <property type="term" value="C:extracellular region"/>
    <property type="evidence" value="ECO:0007669"/>
    <property type="project" value="InterPro"/>
</dbReference>
<dbReference type="EMBL" id="JAYKXP010000138">
    <property type="protein sequence ID" value="KAK7023491.1"/>
    <property type="molecule type" value="Genomic_DNA"/>
</dbReference>
<dbReference type="InterPro" id="IPR001615">
    <property type="entry name" value="Endotoxin_CytB"/>
</dbReference>